<feature type="transmembrane region" description="Helical" evidence="1">
    <location>
        <begin position="107"/>
        <end position="128"/>
    </location>
</feature>
<feature type="transmembrane region" description="Helical" evidence="1">
    <location>
        <begin position="388"/>
        <end position="411"/>
    </location>
</feature>
<keyword evidence="1" id="KW-0472">Membrane</keyword>
<proteinExistence type="predicted"/>
<dbReference type="STRING" id="1797259.A2989_01300"/>
<dbReference type="AlphaFoldDB" id="A0A1F4ZDG8"/>
<reference evidence="2 3" key="1">
    <citation type="journal article" date="2016" name="Nat. Commun.">
        <title>Thousands of microbial genomes shed light on interconnected biogeochemical processes in an aquifer system.</title>
        <authorList>
            <person name="Anantharaman K."/>
            <person name="Brown C.T."/>
            <person name="Hug L.A."/>
            <person name="Sharon I."/>
            <person name="Castelle C.J."/>
            <person name="Probst A.J."/>
            <person name="Thomas B.C."/>
            <person name="Singh A."/>
            <person name="Wilkins M.J."/>
            <person name="Karaoz U."/>
            <person name="Brodie E.L."/>
            <person name="Williams K.H."/>
            <person name="Hubbard S.S."/>
            <person name="Banfield J.F."/>
        </authorList>
    </citation>
    <scope>NUCLEOTIDE SEQUENCE [LARGE SCALE GENOMIC DNA]</scope>
</reference>
<evidence type="ECO:0000313" key="2">
    <source>
        <dbReference type="EMBL" id="OGD04016.1"/>
    </source>
</evidence>
<feature type="transmembrane region" description="Helical" evidence="1">
    <location>
        <begin position="65"/>
        <end position="87"/>
    </location>
</feature>
<protein>
    <recommendedName>
        <fullName evidence="4">Glycosyltransferase RgtA/B/C/D-like domain-containing protein</fullName>
    </recommendedName>
</protein>
<feature type="transmembrane region" description="Helical" evidence="1">
    <location>
        <begin position="342"/>
        <end position="368"/>
    </location>
</feature>
<feature type="transmembrane region" description="Helical" evidence="1">
    <location>
        <begin position="309"/>
        <end position="330"/>
    </location>
</feature>
<keyword evidence="1" id="KW-1133">Transmembrane helix</keyword>
<feature type="transmembrane region" description="Helical" evidence="1">
    <location>
        <begin position="181"/>
        <end position="205"/>
    </location>
</feature>
<gene>
    <name evidence="2" type="ORF">A2989_01300</name>
</gene>
<keyword evidence="1" id="KW-0812">Transmembrane</keyword>
<evidence type="ECO:0000256" key="1">
    <source>
        <dbReference type="SAM" id="Phobius"/>
    </source>
</evidence>
<organism evidence="2 3">
    <name type="scientific">Candidatus Amesbacteria bacterium RIFCSPLOWO2_01_FULL_48_25</name>
    <dbReference type="NCBI Taxonomy" id="1797259"/>
    <lineage>
        <taxon>Bacteria</taxon>
        <taxon>Candidatus Amesiibacteriota</taxon>
    </lineage>
</organism>
<evidence type="ECO:0008006" key="4">
    <source>
        <dbReference type="Google" id="ProtNLM"/>
    </source>
</evidence>
<comment type="caution">
    <text evidence="2">The sequence shown here is derived from an EMBL/GenBank/DDBJ whole genome shotgun (WGS) entry which is preliminary data.</text>
</comment>
<dbReference type="EMBL" id="MEXN01000003">
    <property type="protein sequence ID" value="OGD04016.1"/>
    <property type="molecule type" value="Genomic_DNA"/>
</dbReference>
<dbReference type="Proteomes" id="UP000177080">
    <property type="component" value="Unassembled WGS sequence"/>
</dbReference>
<name>A0A1F4ZDG8_9BACT</name>
<feature type="transmembrane region" description="Helical" evidence="1">
    <location>
        <begin position="148"/>
        <end position="169"/>
    </location>
</feature>
<feature type="transmembrane region" description="Helical" evidence="1">
    <location>
        <begin position="217"/>
        <end position="239"/>
    </location>
</feature>
<feature type="transmembrane region" description="Helical" evidence="1">
    <location>
        <begin position="280"/>
        <end position="303"/>
    </location>
</feature>
<sequence>MTRPIKRLIAILVLGVVLRLALSVTIYSGDLNNHVAWGNGILRSGFHNAYYHEYPGVMQPTYPPLALYSFTTSVGLYRLLYSAATFINRTLPVFPSGLIWALEDQDVLPAFTKITSIVADIGIGFLIFRFSRSFIATMAYIFNPAVWYLSSIWGQIESLPIFFFLLALWSTHRKHFFATNLAFTAALLFKQSSIIFAPIFAILSWRRFGLPKTIIGITLQFSVVYLVYLPFAPSISLLWPIQIYVDRLQTGSGSNWVTDHAFNPWIWTTHLQKIPDTIPVIGSVTAGQLGLFLFGTFASLVLIRLTLSQISFSNLFLATSLMPILSFLLLTKMHERYLAPALPFLALAAAFRPRLWPIFIVLSLAHLANLYHEWWFPRIPVLVNWLSFWNTIQLMATIITTCSIIVLTYYLKSEKS</sequence>
<evidence type="ECO:0000313" key="3">
    <source>
        <dbReference type="Proteomes" id="UP000177080"/>
    </source>
</evidence>
<accession>A0A1F4ZDG8</accession>